<keyword evidence="2" id="KW-1185">Reference proteome</keyword>
<organism evidence="1 2">
    <name type="scientific">Sulfurifustis variabilis</name>
    <dbReference type="NCBI Taxonomy" id="1675686"/>
    <lineage>
        <taxon>Bacteria</taxon>
        <taxon>Pseudomonadati</taxon>
        <taxon>Pseudomonadota</taxon>
        <taxon>Gammaproteobacteria</taxon>
        <taxon>Acidiferrobacterales</taxon>
        <taxon>Acidiferrobacteraceae</taxon>
        <taxon>Sulfurifustis</taxon>
    </lineage>
</organism>
<dbReference type="RefSeq" id="WP_096461453.1">
    <property type="nucleotide sequence ID" value="NZ_AP014936.1"/>
</dbReference>
<reference evidence="1 2" key="1">
    <citation type="submission" date="2015-08" db="EMBL/GenBank/DDBJ databases">
        <title>Complete genome sequence of Sulfurifustis variabilis.</title>
        <authorList>
            <person name="Miura A."/>
            <person name="Kojima H."/>
            <person name="Fukui M."/>
        </authorList>
    </citation>
    <scope>NUCLEOTIDE SEQUENCE [LARGE SCALE GENOMIC DNA]</scope>
    <source>
        <strain evidence="2">skN76</strain>
    </source>
</reference>
<dbReference type="Proteomes" id="UP000218899">
    <property type="component" value="Chromosome"/>
</dbReference>
<sequence length="69" mass="7416">MLYGLWGVVPEGRLLAWGAAMLRLAALDGSNTIRGLAIDVGADGTGHVTWEEPAPPPDLHYTVRASRFE</sequence>
<evidence type="ECO:0000313" key="1">
    <source>
        <dbReference type="EMBL" id="BAU48993.1"/>
    </source>
</evidence>
<dbReference type="AlphaFoldDB" id="A0A1B4V620"/>
<name>A0A1B4V620_9GAMM</name>
<protein>
    <submittedName>
        <fullName evidence="1">Uncharacterized protein</fullName>
    </submittedName>
</protein>
<evidence type="ECO:0000313" key="2">
    <source>
        <dbReference type="Proteomes" id="UP000218899"/>
    </source>
</evidence>
<dbReference type="KEGG" id="sva:SVA_2445"/>
<gene>
    <name evidence="1" type="ORF">SVA_2445</name>
</gene>
<dbReference type="EMBL" id="AP014936">
    <property type="protein sequence ID" value="BAU48993.1"/>
    <property type="molecule type" value="Genomic_DNA"/>
</dbReference>
<accession>A0A1B4V620</accession>
<proteinExistence type="predicted"/>